<dbReference type="RefSeq" id="WP_304541660.1">
    <property type="nucleotide sequence ID" value="NZ_JARPTC010000006.1"/>
</dbReference>
<evidence type="ECO:0000313" key="2">
    <source>
        <dbReference type="Proteomes" id="UP001172911"/>
    </source>
</evidence>
<dbReference type="AlphaFoldDB" id="A0AAW7ZB33"/>
<gene>
    <name evidence="1" type="ORF">P6N53_05095</name>
</gene>
<dbReference type="EMBL" id="JARPTC010000006">
    <property type="protein sequence ID" value="MDO7786597.1"/>
    <property type="molecule type" value="Genomic_DNA"/>
</dbReference>
<reference evidence="1" key="1">
    <citation type="journal article" date="2023" name="J. Hazard. Mater.">
        <title>Anaerobic biodegradation of pyrene and benzo[a]pyrene by a new sulfate-reducing Desulforamulus aquiferis strain DSA.</title>
        <authorList>
            <person name="Zhang Z."/>
            <person name="Sun J."/>
            <person name="Gong X."/>
            <person name="Wang C."/>
            <person name="Wang H."/>
        </authorList>
    </citation>
    <scope>NUCLEOTIDE SEQUENCE</scope>
    <source>
        <strain evidence="1">DSA</strain>
    </source>
</reference>
<sequence>MSDIANHPLLIEGKINNSFSHKDTIMARQTPWGAIENGGFENPTLYPWYGTGRLYTDAAFVGRQYCFLYTDSYIAQYTLPLDTSRDYRLNFYMARFTENTSGSVYLNFSADINYEALIPMTEIPFYRYRQVIFTIPVSRLTFSDTPPYGVIFIGIRNFGYAGVDQVFLNPIISIDPPIRE</sequence>
<name>A0AAW7ZB33_9FIRM</name>
<protein>
    <recommendedName>
        <fullName evidence="3">Malectin domain-containing protein</fullName>
    </recommendedName>
</protein>
<accession>A0AAW7ZB33</accession>
<proteinExistence type="predicted"/>
<reference evidence="1" key="2">
    <citation type="submission" date="2023-03" db="EMBL/GenBank/DDBJ databases">
        <authorList>
            <person name="Zhang Z."/>
        </authorList>
    </citation>
    <scope>NUCLEOTIDE SEQUENCE</scope>
    <source>
        <strain evidence="1">DSA</strain>
    </source>
</reference>
<evidence type="ECO:0008006" key="3">
    <source>
        <dbReference type="Google" id="ProtNLM"/>
    </source>
</evidence>
<organism evidence="1 2">
    <name type="scientific">Desulforamulus aquiferis</name>
    <dbReference type="NCBI Taxonomy" id="1397668"/>
    <lineage>
        <taxon>Bacteria</taxon>
        <taxon>Bacillati</taxon>
        <taxon>Bacillota</taxon>
        <taxon>Clostridia</taxon>
        <taxon>Eubacteriales</taxon>
        <taxon>Peptococcaceae</taxon>
        <taxon>Desulforamulus</taxon>
    </lineage>
</organism>
<dbReference type="Proteomes" id="UP001172911">
    <property type="component" value="Unassembled WGS sequence"/>
</dbReference>
<keyword evidence="2" id="KW-1185">Reference proteome</keyword>
<comment type="caution">
    <text evidence="1">The sequence shown here is derived from an EMBL/GenBank/DDBJ whole genome shotgun (WGS) entry which is preliminary data.</text>
</comment>
<evidence type="ECO:0000313" key="1">
    <source>
        <dbReference type="EMBL" id="MDO7786597.1"/>
    </source>
</evidence>